<sequence length="160" mass="18027">MQKLIDNVNDMSDPNVREILEAAQTVAHLARACQLQALRGGQEDLTPLEARVLFYFSHHPGGSLGELVEHAGRDKGQLGRLITGLRERGWLSAETDKNDRRVMRFHLTEQALARQKSMQDQRDELVTAASRGLTVAERLQLLELLNRVRVNLETLPPVKT</sequence>
<dbReference type="InterPro" id="IPR000835">
    <property type="entry name" value="HTH_MarR-typ"/>
</dbReference>
<keyword evidence="4" id="KW-1185">Reference proteome</keyword>
<dbReference type="Gene3D" id="1.10.10.10">
    <property type="entry name" value="Winged helix-like DNA-binding domain superfamily/Winged helix DNA-binding domain"/>
    <property type="match status" value="1"/>
</dbReference>
<organism evidence="2 5">
    <name type="scientific">Pseudoduganella plicata</name>
    <dbReference type="NCBI Taxonomy" id="321984"/>
    <lineage>
        <taxon>Bacteria</taxon>
        <taxon>Pseudomonadati</taxon>
        <taxon>Pseudomonadota</taxon>
        <taxon>Betaproteobacteria</taxon>
        <taxon>Burkholderiales</taxon>
        <taxon>Oxalobacteraceae</taxon>
        <taxon>Telluria group</taxon>
        <taxon>Pseudoduganella</taxon>
    </lineage>
</organism>
<dbReference type="InterPro" id="IPR039422">
    <property type="entry name" value="MarR/SlyA-like"/>
</dbReference>
<dbReference type="GO" id="GO:0003700">
    <property type="term" value="F:DNA-binding transcription factor activity"/>
    <property type="evidence" value="ECO:0007669"/>
    <property type="project" value="InterPro"/>
</dbReference>
<reference evidence="3 4" key="2">
    <citation type="submission" date="2019-03" db="EMBL/GenBank/DDBJ databases">
        <title>Draft Genome Sequences of Six Type Strains of the Genus Massilia.</title>
        <authorList>
            <person name="Miess H."/>
            <person name="Frediansyhah A."/>
            <person name="Gross H."/>
        </authorList>
    </citation>
    <scope>NUCLEOTIDE SEQUENCE [LARGE SCALE GENOMIC DNA]</scope>
    <source>
        <strain evidence="3 4">DSM 17505</strain>
    </source>
</reference>
<dbReference type="GO" id="GO:0006950">
    <property type="term" value="P:response to stress"/>
    <property type="evidence" value="ECO:0007669"/>
    <property type="project" value="TreeGrafter"/>
</dbReference>
<protein>
    <submittedName>
        <fullName evidence="3">MarR family transcriptional regulator</fullName>
    </submittedName>
</protein>
<proteinExistence type="predicted"/>
<dbReference type="PROSITE" id="PS50995">
    <property type="entry name" value="HTH_MARR_2"/>
    <property type="match status" value="1"/>
</dbReference>
<evidence type="ECO:0000313" key="5">
    <source>
        <dbReference type="Proteomes" id="UP000619512"/>
    </source>
</evidence>
<dbReference type="SUPFAM" id="SSF46785">
    <property type="entry name" value="Winged helix' DNA-binding domain"/>
    <property type="match status" value="1"/>
</dbReference>
<dbReference type="PANTHER" id="PTHR33164">
    <property type="entry name" value="TRANSCRIPTIONAL REGULATOR, MARR FAMILY"/>
    <property type="match status" value="1"/>
</dbReference>
<accession>A0A4P7BIP0</accession>
<reference evidence="2" key="1">
    <citation type="journal article" date="2014" name="Int. J. Syst. Evol. Microbiol.">
        <title>Complete genome sequence of Corynebacterium casei LMG S-19264T (=DSM 44701T), isolated from a smear-ripened cheese.</title>
        <authorList>
            <consortium name="US DOE Joint Genome Institute (JGI-PGF)"/>
            <person name="Walter F."/>
            <person name="Albersmeier A."/>
            <person name="Kalinowski J."/>
            <person name="Ruckert C."/>
        </authorList>
    </citation>
    <scope>NUCLEOTIDE SEQUENCE</scope>
    <source>
        <strain evidence="2">KCTC 12344</strain>
    </source>
</reference>
<dbReference type="PANTHER" id="PTHR33164:SF43">
    <property type="entry name" value="HTH-TYPE TRANSCRIPTIONAL REPRESSOR YETL"/>
    <property type="match status" value="1"/>
</dbReference>
<name>A0A4P7BIP0_9BURK</name>
<gene>
    <name evidence="3" type="ORF">E1742_16075</name>
    <name evidence="2" type="ORF">GCM10007388_25120</name>
</gene>
<dbReference type="Pfam" id="PF12802">
    <property type="entry name" value="MarR_2"/>
    <property type="match status" value="1"/>
</dbReference>
<dbReference type="InterPro" id="IPR036388">
    <property type="entry name" value="WH-like_DNA-bd_sf"/>
</dbReference>
<evidence type="ECO:0000313" key="4">
    <source>
        <dbReference type="Proteomes" id="UP000294359"/>
    </source>
</evidence>
<dbReference type="Proteomes" id="UP000619512">
    <property type="component" value="Unassembled WGS sequence"/>
</dbReference>
<reference evidence="2" key="3">
    <citation type="submission" date="2022-12" db="EMBL/GenBank/DDBJ databases">
        <authorList>
            <person name="Sun Q."/>
            <person name="Kim S."/>
        </authorList>
    </citation>
    <scope>NUCLEOTIDE SEQUENCE</scope>
    <source>
        <strain evidence="2">KCTC 12344</strain>
    </source>
</reference>
<evidence type="ECO:0000313" key="3">
    <source>
        <dbReference type="EMBL" id="QBQ37515.1"/>
    </source>
</evidence>
<feature type="domain" description="HTH marR-type" evidence="1">
    <location>
        <begin position="12"/>
        <end position="150"/>
    </location>
</feature>
<dbReference type="SMART" id="SM00347">
    <property type="entry name" value="HTH_MARR"/>
    <property type="match status" value="1"/>
</dbReference>
<dbReference type="InterPro" id="IPR036390">
    <property type="entry name" value="WH_DNA-bd_sf"/>
</dbReference>
<dbReference type="RefSeq" id="WP_134385997.1">
    <property type="nucleotide sequence ID" value="NZ_BMWW01000004.1"/>
</dbReference>
<dbReference type="EMBL" id="CP038026">
    <property type="protein sequence ID" value="QBQ37515.1"/>
    <property type="molecule type" value="Genomic_DNA"/>
</dbReference>
<dbReference type="EMBL" id="BMWW01000004">
    <property type="protein sequence ID" value="GGY90838.1"/>
    <property type="molecule type" value="Genomic_DNA"/>
</dbReference>
<dbReference type="Proteomes" id="UP000294359">
    <property type="component" value="Chromosome"/>
</dbReference>
<dbReference type="OrthoDB" id="188700at2"/>
<dbReference type="AlphaFoldDB" id="A0A4P7BIP0"/>
<evidence type="ECO:0000313" key="2">
    <source>
        <dbReference type="EMBL" id="GGY90838.1"/>
    </source>
</evidence>
<evidence type="ECO:0000259" key="1">
    <source>
        <dbReference type="PROSITE" id="PS50995"/>
    </source>
</evidence>